<dbReference type="Proteomes" id="UP001479436">
    <property type="component" value="Unassembled WGS sequence"/>
</dbReference>
<dbReference type="PANTHER" id="PTHR43792">
    <property type="entry name" value="GNAT FAMILY, PUTATIVE (AFU_ORTHOLOGUE AFUA_3G00765)-RELATED-RELATED"/>
    <property type="match status" value="1"/>
</dbReference>
<keyword evidence="1" id="KW-0808">Transferase</keyword>
<dbReference type="Gene3D" id="3.40.630.30">
    <property type="match status" value="1"/>
</dbReference>
<organism evidence="5 6">
    <name type="scientific">Basidiobolus ranarum</name>
    <dbReference type="NCBI Taxonomy" id="34480"/>
    <lineage>
        <taxon>Eukaryota</taxon>
        <taxon>Fungi</taxon>
        <taxon>Fungi incertae sedis</taxon>
        <taxon>Zoopagomycota</taxon>
        <taxon>Entomophthoromycotina</taxon>
        <taxon>Basidiobolomycetes</taxon>
        <taxon>Basidiobolales</taxon>
        <taxon>Basidiobolaceae</taxon>
        <taxon>Basidiobolus</taxon>
    </lineage>
</organism>
<dbReference type="InterPro" id="IPR016181">
    <property type="entry name" value="Acyl_CoA_acyltransferase"/>
</dbReference>
<dbReference type="SUPFAM" id="SSF55729">
    <property type="entry name" value="Acyl-CoA N-acyltransferases (Nat)"/>
    <property type="match status" value="1"/>
</dbReference>
<evidence type="ECO:0000259" key="4">
    <source>
        <dbReference type="Pfam" id="PF13302"/>
    </source>
</evidence>
<reference evidence="5 6" key="1">
    <citation type="submission" date="2023-04" db="EMBL/GenBank/DDBJ databases">
        <title>Genome of Basidiobolus ranarum AG-B5.</title>
        <authorList>
            <person name="Stajich J.E."/>
            <person name="Carter-House D."/>
            <person name="Gryganskyi A."/>
        </authorList>
    </citation>
    <scope>NUCLEOTIDE SEQUENCE [LARGE SCALE GENOMIC DNA]</scope>
    <source>
        <strain evidence="5 6">AG-B5</strain>
    </source>
</reference>
<evidence type="ECO:0000256" key="3">
    <source>
        <dbReference type="ARBA" id="ARBA00038502"/>
    </source>
</evidence>
<name>A0ABR2X4R8_9FUNG</name>
<dbReference type="Pfam" id="PF13302">
    <property type="entry name" value="Acetyltransf_3"/>
    <property type="match status" value="1"/>
</dbReference>
<dbReference type="EMBL" id="JASJQH010000006">
    <property type="protein sequence ID" value="KAK9768750.1"/>
    <property type="molecule type" value="Genomic_DNA"/>
</dbReference>
<keyword evidence="2" id="KW-0012">Acyltransferase</keyword>
<dbReference type="PANTHER" id="PTHR43792:SF8">
    <property type="entry name" value="[RIBOSOMAL PROTEIN US5]-ALANINE N-ACETYLTRANSFERASE"/>
    <property type="match status" value="1"/>
</dbReference>
<feature type="domain" description="N-acetyltransferase" evidence="4">
    <location>
        <begin position="18"/>
        <end position="188"/>
    </location>
</feature>
<comment type="similarity">
    <text evidence="3">Belongs to the acetyltransferase family. RimJ subfamily.</text>
</comment>
<protein>
    <recommendedName>
        <fullName evidence="4">N-acetyltransferase domain-containing protein</fullName>
    </recommendedName>
</protein>
<accession>A0ABR2X4R8</accession>
<dbReference type="InterPro" id="IPR051531">
    <property type="entry name" value="N-acetyltransferase"/>
</dbReference>
<sequence length="239" mass="28456">MTTNNTKIPVDLTLTTPRLILRMPLEKDEERIREIISDVRTMKHLRFMSHEPTGWTIPEVRARLKNQIEEQARSERATFHIFERKEPIEPETDPTDPEGIKLLKVFENLEDTTDRQDIIGFGGLNYVRYHDMETCMGVILDHPYQRKGYATEVLYLTLWYSFEVLHMHRLIIQTTEPNEGMRGWMEKLCGVPVESVRREAIRLNENTWLNSWDYSILENEWRDSVRHRVEKKLGWKATM</sequence>
<evidence type="ECO:0000256" key="2">
    <source>
        <dbReference type="ARBA" id="ARBA00023315"/>
    </source>
</evidence>
<evidence type="ECO:0000313" key="6">
    <source>
        <dbReference type="Proteomes" id="UP001479436"/>
    </source>
</evidence>
<comment type="caution">
    <text evidence="5">The sequence shown here is derived from an EMBL/GenBank/DDBJ whole genome shotgun (WGS) entry which is preliminary data.</text>
</comment>
<evidence type="ECO:0000313" key="5">
    <source>
        <dbReference type="EMBL" id="KAK9768750.1"/>
    </source>
</evidence>
<gene>
    <name evidence="5" type="ORF">K7432_000354</name>
</gene>
<evidence type="ECO:0000256" key="1">
    <source>
        <dbReference type="ARBA" id="ARBA00022679"/>
    </source>
</evidence>
<dbReference type="InterPro" id="IPR000182">
    <property type="entry name" value="GNAT_dom"/>
</dbReference>
<proteinExistence type="inferred from homology"/>
<keyword evidence="6" id="KW-1185">Reference proteome</keyword>